<dbReference type="AlphaFoldDB" id="A0A3A1WQ83"/>
<keyword evidence="13" id="KW-1185">Reference proteome</keyword>
<evidence type="ECO:0000256" key="1">
    <source>
        <dbReference type="ARBA" id="ARBA00004752"/>
    </source>
</evidence>
<dbReference type="GO" id="GO:0016757">
    <property type="term" value="F:glycosyltransferase activity"/>
    <property type="evidence" value="ECO:0007669"/>
    <property type="project" value="UniProtKB-KW"/>
</dbReference>
<dbReference type="RefSeq" id="WP_119538583.1">
    <property type="nucleotide sequence ID" value="NZ_QYRN01000002.1"/>
</dbReference>
<dbReference type="PANTHER" id="PTHR30582">
    <property type="entry name" value="L,D-TRANSPEPTIDASE"/>
    <property type="match status" value="1"/>
</dbReference>
<reference evidence="13" key="1">
    <citation type="submission" date="2018-09" db="EMBL/GenBank/DDBJ databases">
        <authorList>
            <person name="Tuo L."/>
        </authorList>
    </citation>
    <scope>NUCLEOTIDE SEQUENCE [LARGE SCALE GENOMIC DNA]</scope>
    <source>
        <strain evidence="13">M2BS4Y-1</strain>
    </source>
</reference>
<evidence type="ECO:0000256" key="3">
    <source>
        <dbReference type="ARBA" id="ARBA00022676"/>
    </source>
</evidence>
<feature type="chain" id="PRO_5017376603" evidence="10">
    <location>
        <begin position="23"/>
        <end position="295"/>
    </location>
</feature>
<dbReference type="GO" id="GO:0018104">
    <property type="term" value="P:peptidoglycan-protein cross-linking"/>
    <property type="evidence" value="ECO:0007669"/>
    <property type="project" value="TreeGrafter"/>
</dbReference>
<sequence length="295" mass="31315">MRLLHALCAMSLLGSLALPAEARDRRPLSVPPDVAEPWVRQLSPGSGVVPGYARRHLAPPAAPGTVVFEGNIPVGVIPEGGGPMQPLGAYRAGRAPVVFGQAAPAAPRSAGVLRERRTGAPVFASASAAPARAAASRATRPRGMDPAFLPRRVDYDGGYAPGTIVVDTRAHYLYHVEAGGRAMRYGVGVGKEGFGWSGSHKITRKAEWPGWTPPAEMIARERAKGRILPAHMPGGEENPLGARALYLGSTLYRIHGTNQPWTIGQSVSSGCIRMRNEDVMDLYERVGVGTRVVVL</sequence>
<evidence type="ECO:0000256" key="6">
    <source>
        <dbReference type="ARBA" id="ARBA00022960"/>
    </source>
</evidence>
<evidence type="ECO:0000256" key="8">
    <source>
        <dbReference type="ARBA" id="ARBA00023316"/>
    </source>
</evidence>
<keyword evidence="3" id="KW-0328">Glycosyltransferase</keyword>
<dbReference type="PANTHER" id="PTHR30582:SF24">
    <property type="entry name" value="L,D-TRANSPEPTIDASE ERFK_SRFK-RELATED"/>
    <property type="match status" value="1"/>
</dbReference>
<dbReference type="InterPro" id="IPR005490">
    <property type="entry name" value="LD_TPept_cat_dom"/>
</dbReference>
<dbReference type="Pfam" id="PF03734">
    <property type="entry name" value="YkuD"/>
    <property type="match status" value="1"/>
</dbReference>
<dbReference type="GO" id="GO:0008360">
    <property type="term" value="P:regulation of cell shape"/>
    <property type="evidence" value="ECO:0007669"/>
    <property type="project" value="UniProtKB-UniRule"/>
</dbReference>
<keyword evidence="7 9" id="KW-0573">Peptidoglycan synthesis</keyword>
<feature type="domain" description="L,D-TPase catalytic" evidence="11">
    <location>
        <begin position="162"/>
        <end position="295"/>
    </location>
</feature>
<protein>
    <submittedName>
        <fullName evidence="12">L,D-transpeptidase</fullName>
    </submittedName>
</protein>
<dbReference type="FunFam" id="2.40.440.10:FF:000002">
    <property type="entry name" value="L,D-transpeptidase ErfK/SrfK"/>
    <property type="match status" value="1"/>
</dbReference>
<evidence type="ECO:0000313" key="12">
    <source>
        <dbReference type="EMBL" id="RIY02504.1"/>
    </source>
</evidence>
<keyword evidence="10" id="KW-0732">Signal</keyword>
<keyword evidence="4" id="KW-0808">Transferase</keyword>
<keyword evidence="8 9" id="KW-0961">Cell wall biogenesis/degradation</keyword>
<evidence type="ECO:0000256" key="2">
    <source>
        <dbReference type="ARBA" id="ARBA00005992"/>
    </source>
</evidence>
<dbReference type="SUPFAM" id="SSF141523">
    <property type="entry name" value="L,D-transpeptidase catalytic domain-like"/>
    <property type="match status" value="1"/>
</dbReference>
<dbReference type="PROSITE" id="PS52029">
    <property type="entry name" value="LD_TPASE"/>
    <property type="match status" value="1"/>
</dbReference>
<comment type="caution">
    <text evidence="12">The sequence shown here is derived from an EMBL/GenBank/DDBJ whole genome shotgun (WGS) entry which is preliminary data.</text>
</comment>
<evidence type="ECO:0000256" key="10">
    <source>
        <dbReference type="SAM" id="SignalP"/>
    </source>
</evidence>
<dbReference type="CDD" id="cd16913">
    <property type="entry name" value="YkuD_like"/>
    <property type="match status" value="1"/>
</dbReference>
<dbReference type="InterPro" id="IPR038063">
    <property type="entry name" value="Transpep_catalytic_dom"/>
</dbReference>
<proteinExistence type="inferred from homology"/>
<dbReference type="EMBL" id="QYRN01000002">
    <property type="protein sequence ID" value="RIY02504.1"/>
    <property type="molecule type" value="Genomic_DNA"/>
</dbReference>
<dbReference type="Proteomes" id="UP000265750">
    <property type="component" value="Unassembled WGS sequence"/>
</dbReference>
<evidence type="ECO:0000256" key="7">
    <source>
        <dbReference type="ARBA" id="ARBA00022984"/>
    </source>
</evidence>
<comment type="pathway">
    <text evidence="1 9">Cell wall biogenesis; peptidoglycan biosynthesis.</text>
</comment>
<name>A0A3A1WQ83_9HYPH</name>
<evidence type="ECO:0000259" key="11">
    <source>
        <dbReference type="PROSITE" id="PS52029"/>
    </source>
</evidence>
<dbReference type="Gene3D" id="2.40.440.10">
    <property type="entry name" value="L,D-transpeptidase catalytic domain-like"/>
    <property type="match status" value="1"/>
</dbReference>
<keyword evidence="5" id="KW-0378">Hydrolase</keyword>
<evidence type="ECO:0000256" key="4">
    <source>
        <dbReference type="ARBA" id="ARBA00022679"/>
    </source>
</evidence>
<dbReference type="InterPro" id="IPR050979">
    <property type="entry name" value="LD-transpeptidase"/>
</dbReference>
<accession>A0A3A1WQ83</accession>
<feature type="active site" description="Proton donor/acceptor" evidence="9">
    <location>
        <position position="255"/>
    </location>
</feature>
<organism evidence="12 13">
    <name type="scientific">Aureimonas flava</name>
    <dbReference type="NCBI Taxonomy" id="2320271"/>
    <lineage>
        <taxon>Bacteria</taxon>
        <taxon>Pseudomonadati</taxon>
        <taxon>Pseudomonadota</taxon>
        <taxon>Alphaproteobacteria</taxon>
        <taxon>Hyphomicrobiales</taxon>
        <taxon>Aurantimonadaceae</taxon>
        <taxon>Aureimonas</taxon>
    </lineage>
</organism>
<dbReference type="UniPathway" id="UPA00219"/>
<feature type="signal peptide" evidence="10">
    <location>
        <begin position="1"/>
        <end position="22"/>
    </location>
</feature>
<evidence type="ECO:0000256" key="9">
    <source>
        <dbReference type="PROSITE-ProRule" id="PRU01373"/>
    </source>
</evidence>
<comment type="similarity">
    <text evidence="2">Belongs to the YkuD family.</text>
</comment>
<dbReference type="GO" id="GO:0005576">
    <property type="term" value="C:extracellular region"/>
    <property type="evidence" value="ECO:0007669"/>
    <property type="project" value="TreeGrafter"/>
</dbReference>
<dbReference type="GO" id="GO:0071555">
    <property type="term" value="P:cell wall organization"/>
    <property type="evidence" value="ECO:0007669"/>
    <property type="project" value="UniProtKB-UniRule"/>
</dbReference>
<dbReference type="GO" id="GO:0071972">
    <property type="term" value="F:peptidoglycan L,D-transpeptidase activity"/>
    <property type="evidence" value="ECO:0007669"/>
    <property type="project" value="TreeGrafter"/>
</dbReference>
<evidence type="ECO:0000256" key="5">
    <source>
        <dbReference type="ARBA" id="ARBA00022801"/>
    </source>
</evidence>
<dbReference type="OrthoDB" id="8402157at2"/>
<gene>
    <name evidence="12" type="ORF">D3218_03795</name>
</gene>
<evidence type="ECO:0000313" key="13">
    <source>
        <dbReference type="Proteomes" id="UP000265750"/>
    </source>
</evidence>
<keyword evidence="6 9" id="KW-0133">Cell shape</keyword>
<feature type="active site" description="Nucleophile" evidence="9">
    <location>
        <position position="271"/>
    </location>
</feature>